<dbReference type="Gene3D" id="6.10.250.3180">
    <property type="match status" value="1"/>
</dbReference>
<feature type="compositionally biased region" description="Basic and acidic residues" evidence="1">
    <location>
        <begin position="102"/>
        <end position="119"/>
    </location>
</feature>
<reference evidence="2 3" key="1">
    <citation type="journal article" date="2013" name="Genome Biol.">
        <title>Draft genome of the mountain pine beetle, Dendroctonus ponderosae Hopkins, a major forest pest.</title>
        <authorList>
            <person name="Keeling C.I."/>
            <person name="Yuen M.M."/>
            <person name="Liao N.Y."/>
            <person name="Docking T.R."/>
            <person name="Chan S.K."/>
            <person name="Taylor G.A."/>
            <person name="Palmquist D.L."/>
            <person name="Jackman S.D."/>
            <person name="Nguyen A."/>
            <person name="Li M."/>
            <person name="Henderson H."/>
            <person name="Janes J.K."/>
            <person name="Zhao Y."/>
            <person name="Pandoh P."/>
            <person name="Moore R."/>
            <person name="Sperling F.A."/>
            <person name="Huber D.P."/>
            <person name="Birol I."/>
            <person name="Jones S.J."/>
            <person name="Bohlmann J."/>
        </authorList>
    </citation>
    <scope>NUCLEOTIDE SEQUENCE</scope>
</reference>
<accession>U4ULU7</accession>
<dbReference type="OrthoDB" id="21513at2759"/>
<feature type="compositionally biased region" description="Polar residues" evidence="1">
    <location>
        <begin position="434"/>
        <end position="448"/>
    </location>
</feature>
<feature type="compositionally biased region" description="Polar residues" evidence="1">
    <location>
        <begin position="54"/>
        <end position="63"/>
    </location>
</feature>
<dbReference type="EMBL" id="KB632379">
    <property type="protein sequence ID" value="ERL94097.1"/>
    <property type="molecule type" value="Genomic_DNA"/>
</dbReference>
<dbReference type="Pfam" id="PF06881">
    <property type="entry name" value="Elongin_A"/>
    <property type="match status" value="1"/>
</dbReference>
<dbReference type="InterPro" id="IPR051870">
    <property type="entry name" value="Elongin-A_domain"/>
</dbReference>
<dbReference type="PANTHER" id="PTHR15141:SF76">
    <property type="entry name" value="TRANSCRIPTION ELONGATION FACTOR B POLYPEPTIDE 3"/>
    <property type="match status" value="1"/>
</dbReference>
<protein>
    <recommendedName>
        <fullName evidence="4">Elongin-A</fullName>
    </recommendedName>
</protein>
<feature type="region of interest" description="Disordered" evidence="1">
    <location>
        <begin position="425"/>
        <end position="478"/>
    </location>
</feature>
<organism evidence="2 3">
    <name type="scientific">Dendroctonus ponderosae</name>
    <name type="common">Mountain pine beetle</name>
    <dbReference type="NCBI Taxonomy" id="77166"/>
    <lineage>
        <taxon>Eukaryota</taxon>
        <taxon>Metazoa</taxon>
        <taxon>Ecdysozoa</taxon>
        <taxon>Arthropoda</taxon>
        <taxon>Hexapoda</taxon>
        <taxon>Insecta</taxon>
        <taxon>Pterygota</taxon>
        <taxon>Neoptera</taxon>
        <taxon>Endopterygota</taxon>
        <taxon>Coleoptera</taxon>
        <taxon>Polyphaga</taxon>
        <taxon>Cucujiformia</taxon>
        <taxon>Curculionidae</taxon>
        <taxon>Scolytinae</taxon>
        <taxon>Dendroctonus</taxon>
    </lineage>
</organism>
<feature type="compositionally biased region" description="Basic and acidic residues" evidence="1">
    <location>
        <begin position="186"/>
        <end position="201"/>
    </location>
</feature>
<feature type="compositionally biased region" description="Basic and acidic residues" evidence="1">
    <location>
        <begin position="209"/>
        <end position="283"/>
    </location>
</feature>
<evidence type="ECO:0000313" key="2">
    <source>
        <dbReference type="EMBL" id="ERL94097.1"/>
    </source>
</evidence>
<dbReference type="InterPro" id="IPR010684">
    <property type="entry name" value="RNA_pol_II_trans_fac_SIII_A"/>
</dbReference>
<gene>
    <name evidence="2" type="ORF">D910_11379</name>
</gene>
<evidence type="ECO:0000256" key="1">
    <source>
        <dbReference type="SAM" id="MobiDB-lite"/>
    </source>
</evidence>
<dbReference type="STRING" id="77166.U4ULU7"/>
<name>U4ULU7_DENPD</name>
<proteinExistence type="predicted"/>
<feature type="compositionally biased region" description="Basic and acidic residues" evidence="1">
    <location>
        <begin position="64"/>
        <end position="79"/>
    </location>
</feature>
<dbReference type="GO" id="GO:0006368">
    <property type="term" value="P:transcription elongation by RNA polymerase II"/>
    <property type="evidence" value="ECO:0007669"/>
    <property type="project" value="InterPro"/>
</dbReference>
<sequence>MGEADDKMLKAIKHYQESLERNTKTGKSEKLLHAIGKLSLLPIRVWHLEETGVGRTSSHGDSQSSRHCESKATNSEDKSHKRHNYKSSPSDSEIASKRNKVIKTEVKQNHSKYSDKSSESESDDSDSSNQSSSRRTQSESSHARSTSGSSDNSSSDSSGSSSSDEDDSDKNHNRKRHSSNDSDSDGYSHKKSNDSRNEKQNSSDADGTALKHKEKPDKYIKQSTSKNDETRLRHHNSKSESSKSKHTSEKSREPESKSSSSDHKKSEHRESVRGQDKSKDRGSHRSSTKSGKSEDNKKNDSNQEKPHKEKKDDKSETTRKRSREESSSRESKKCKTSSDTNDSRRSHDHSSSSKKDRDKHSVKDEKQKEPYKQSKDKKIVSETIKDKSAESKSNKIPKKLLDGIDSGSGTSFADVLGMLEAPVYSKSKKKSSANDETIPSSSKKTSSVPREDKTARGSKPISESPSFKTNGEIPNLLKDPAGLDPLDINMSSLLPSITPNYRPLGVTLESSRPMYMDDEAFSRVITAKHQRTKVYSGNKAGFTKVPTLFDLCTLEYTGGVPYSILKPILEKANPNQLYMLEFHNPYLIEDTDELWQLHCQKEFRNKKREELESWREMYLRCLDEREAKLKALTANIKQSQDKSIPVRQTKLAYVDSVVKPPRNIARKQVKNGLVIDIKKPSQTPTERLNQLAKSGEASKIAVPNPSRSAVERKRISEYLEGFL</sequence>
<feature type="compositionally biased region" description="Basic and acidic residues" evidence="1">
    <location>
        <begin position="341"/>
        <end position="393"/>
    </location>
</feature>
<evidence type="ECO:0000313" key="3">
    <source>
        <dbReference type="Proteomes" id="UP000030742"/>
    </source>
</evidence>
<evidence type="ECO:0008006" key="4">
    <source>
        <dbReference type="Google" id="ProtNLM"/>
    </source>
</evidence>
<feature type="compositionally biased region" description="Low complexity" evidence="1">
    <location>
        <begin position="127"/>
        <end position="162"/>
    </location>
</feature>
<dbReference type="PANTHER" id="PTHR15141">
    <property type="entry name" value="TRANSCRIPTION ELONGATION FACTOR B POLYPEPTIDE 3"/>
    <property type="match status" value="1"/>
</dbReference>
<dbReference type="GO" id="GO:0070449">
    <property type="term" value="C:elongin complex"/>
    <property type="evidence" value="ECO:0007669"/>
    <property type="project" value="InterPro"/>
</dbReference>
<feature type="region of interest" description="Disordered" evidence="1">
    <location>
        <begin position="53"/>
        <end position="412"/>
    </location>
</feature>
<feature type="compositionally biased region" description="Basic and acidic residues" evidence="1">
    <location>
        <begin position="291"/>
        <end position="333"/>
    </location>
</feature>
<dbReference type="Proteomes" id="UP000030742">
    <property type="component" value="Unassembled WGS sequence"/>
</dbReference>
<dbReference type="AlphaFoldDB" id="U4ULU7"/>